<comment type="caution">
    <text evidence="9">The sequence shown here is derived from an EMBL/GenBank/DDBJ whole genome shotgun (WGS) entry which is preliminary data.</text>
</comment>
<feature type="non-terminal residue" evidence="9">
    <location>
        <position position="1"/>
    </location>
</feature>
<feature type="region of interest" description="Disordered" evidence="7">
    <location>
        <begin position="106"/>
        <end position="149"/>
    </location>
</feature>
<dbReference type="GO" id="GO:0043953">
    <property type="term" value="P:protein transport by the Tat complex"/>
    <property type="evidence" value="ECO:0007669"/>
    <property type="project" value="TreeGrafter"/>
</dbReference>
<gene>
    <name evidence="9" type="primary">tatC</name>
    <name evidence="9" type="ORF">GOEFS_056_00020</name>
</gene>
<evidence type="ECO:0000256" key="8">
    <source>
        <dbReference type="SAM" id="Phobius"/>
    </source>
</evidence>
<proteinExistence type="predicted"/>
<dbReference type="PANTHER" id="PTHR30371">
    <property type="entry name" value="SEC-INDEPENDENT PROTEIN TRANSLOCASE PROTEIN TATC"/>
    <property type="match status" value="1"/>
</dbReference>
<accession>H0R0C3</accession>
<dbReference type="Proteomes" id="UP000035034">
    <property type="component" value="Unassembled WGS sequence"/>
</dbReference>
<evidence type="ECO:0000256" key="1">
    <source>
        <dbReference type="ARBA" id="ARBA00004141"/>
    </source>
</evidence>
<keyword evidence="6 8" id="KW-0472">Membrane</keyword>
<reference evidence="9 10" key="1">
    <citation type="submission" date="2011-12" db="EMBL/GenBank/DDBJ databases">
        <title>Whole genome shotgun sequence of Gordonia effusa NBRC 100432.</title>
        <authorList>
            <person name="Yoshida I."/>
            <person name="Takarada H."/>
            <person name="Hosoyama A."/>
            <person name="Tsuchikane K."/>
            <person name="Katsumata H."/>
            <person name="Yamazaki S."/>
            <person name="Fujita N."/>
        </authorList>
    </citation>
    <scope>NUCLEOTIDE SEQUENCE [LARGE SCALE GENOMIC DNA]</scope>
    <source>
        <strain evidence="9 10">NBRC 100432</strain>
    </source>
</reference>
<sequence>QDVQVTALKGDDYFTFMINLLVIFGVSFELPLLIIALNLIGVLSYQRLKSWRRGLIFGMFVFAAVVSPGSDPFTMLALACALTVLLEFAIQVSRYSDRRKARRTENWESLSDDEASPLPSTSTVPAASPGVAATPRASVRSGDTFGDIL</sequence>
<dbReference type="STRING" id="1077974.GOEFS_056_00020"/>
<organism evidence="9 10">
    <name type="scientific">Gordonia effusa NBRC 100432</name>
    <dbReference type="NCBI Taxonomy" id="1077974"/>
    <lineage>
        <taxon>Bacteria</taxon>
        <taxon>Bacillati</taxon>
        <taxon>Actinomycetota</taxon>
        <taxon>Actinomycetes</taxon>
        <taxon>Mycobacteriales</taxon>
        <taxon>Gordoniaceae</taxon>
        <taxon>Gordonia</taxon>
    </lineage>
</organism>
<dbReference type="GO" id="GO:0065002">
    <property type="term" value="P:intracellular protein transmembrane transport"/>
    <property type="evidence" value="ECO:0007669"/>
    <property type="project" value="TreeGrafter"/>
</dbReference>
<dbReference type="Pfam" id="PF00902">
    <property type="entry name" value="TatC"/>
    <property type="match status" value="1"/>
</dbReference>
<keyword evidence="3" id="KW-0653">Protein transport</keyword>
<keyword evidence="3" id="KW-0813">Transport</keyword>
<dbReference type="eggNOG" id="COG0805">
    <property type="taxonomic scope" value="Bacteria"/>
</dbReference>
<name>H0R0C3_9ACTN</name>
<keyword evidence="5" id="KW-0811">Translocation</keyword>
<dbReference type="GO" id="GO:0009977">
    <property type="term" value="F:proton motive force dependent protein transmembrane transporter activity"/>
    <property type="evidence" value="ECO:0007669"/>
    <property type="project" value="TreeGrafter"/>
</dbReference>
<evidence type="ECO:0000313" key="9">
    <source>
        <dbReference type="EMBL" id="GAB18524.1"/>
    </source>
</evidence>
<comment type="subcellular location">
    <subcellularLocation>
        <location evidence="1">Membrane</location>
        <topology evidence="1">Multi-pass membrane protein</topology>
    </subcellularLocation>
</comment>
<evidence type="ECO:0000313" key="10">
    <source>
        <dbReference type="Proteomes" id="UP000035034"/>
    </source>
</evidence>
<feature type="transmembrane region" description="Helical" evidence="8">
    <location>
        <begin position="16"/>
        <end position="43"/>
    </location>
</feature>
<evidence type="ECO:0000256" key="6">
    <source>
        <dbReference type="ARBA" id="ARBA00023136"/>
    </source>
</evidence>
<dbReference type="GO" id="GO:0033281">
    <property type="term" value="C:TAT protein transport complex"/>
    <property type="evidence" value="ECO:0007669"/>
    <property type="project" value="TreeGrafter"/>
</dbReference>
<evidence type="ECO:0000256" key="7">
    <source>
        <dbReference type="SAM" id="MobiDB-lite"/>
    </source>
</evidence>
<protein>
    <submittedName>
        <fullName evidence="9">Sec-independent protein translocase protein TatC</fullName>
    </submittedName>
</protein>
<dbReference type="AlphaFoldDB" id="H0R0C3"/>
<dbReference type="InterPro" id="IPR019820">
    <property type="entry name" value="Sec-indep_translocase_CS"/>
</dbReference>
<evidence type="ECO:0000256" key="2">
    <source>
        <dbReference type="ARBA" id="ARBA00022692"/>
    </source>
</evidence>
<dbReference type="InterPro" id="IPR002033">
    <property type="entry name" value="TatC"/>
</dbReference>
<dbReference type="RefSeq" id="WP_007317861.1">
    <property type="nucleotide sequence ID" value="NZ_BAEH01000056.1"/>
</dbReference>
<evidence type="ECO:0000256" key="3">
    <source>
        <dbReference type="ARBA" id="ARBA00022927"/>
    </source>
</evidence>
<dbReference type="EMBL" id="BAEH01000056">
    <property type="protein sequence ID" value="GAB18524.1"/>
    <property type="molecule type" value="Genomic_DNA"/>
</dbReference>
<keyword evidence="4 8" id="KW-1133">Transmembrane helix</keyword>
<dbReference type="PROSITE" id="PS01218">
    <property type="entry name" value="TATC"/>
    <property type="match status" value="1"/>
</dbReference>
<evidence type="ECO:0000256" key="4">
    <source>
        <dbReference type="ARBA" id="ARBA00022989"/>
    </source>
</evidence>
<keyword evidence="2 8" id="KW-0812">Transmembrane</keyword>
<dbReference type="PANTHER" id="PTHR30371:SF0">
    <property type="entry name" value="SEC-INDEPENDENT PROTEIN TRANSLOCASE PROTEIN TATC, CHLOROPLASTIC-RELATED"/>
    <property type="match status" value="1"/>
</dbReference>
<feature type="transmembrane region" description="Helical" evidence="8">
    <location>
        <begin position="50"/>
        <end position="67"/>
    </location>
</feature>
<evidence type="ECO:0000256" key="5">
    <source>
        <dbReference type="ARBA" id="ARBA00023010"/>
    </source>
</evidence>
<keyword evidence="10" id="KW-1185">Reference proteome</keyword>
<feature type="transmembrane region" description="Helical" evidence="8">
    <location>
        <begin position="73"/>
        <end position="93"/>
    </location>
</feature>